<dbReference type="Gene3D" id="3.30.1490.480">
    <property type="entry name" value="Endolytic murein transglycosylase"/>
    <property type="match status" value="1"/>
</dbReference>
<evidence type="ECO:0000313" key="9">
    <source>
        <dbReference type="Proteomes" id="UP000019460"/>
    </source>
</evidence>
<dbReference type="RefSeq" id="WP_043752999.1">
    <property type="nucleotide sequence ID" value="NZ_AONC01000027.1"/>
</dbReference>
<dbReference type="eggNOG" id="COG1559">
    <property type="taxonomic scope" value="Bacteria"/>
</dbReference>
<keyword evidence="4 7" id="KW-0472">Membrane</keyword>
<keyword evidence="9" id="KW-1185">Reference proteome</keyword>
<proteinExistence type="inferred from homology"/>
<keyword evidence="1 7" id="KW-1003">Cell membrane</keyword>
<evidence type="ECO:0000256" key="4">
    <source>
        <dbReference type="ARBA" id="ARBA00023136"/>
    </source>
</evidence>
<sequence>MFWRVLFIVLSLAILSFASGLTLDYYRFLKTPVSISGPTATLDIPRGTSLRALSLDLGRRGILDRPYYFVALAYLDGQEGAIKAGEYALTPDMTPQALLERITSGKVIEYSLTIVEGWTFRQALEALDAQGTLDGAPLSGLPEADLMERLGRPGQHPEGRFFPDTYRFPRHAERLDLLQRSLNRMDRILEEEWRKRQDDLPISTPYEALILASIIEKETAVAAERPRIGGVFVRRLRKGMRLQTDPTVIYGLGERFDGNLTRSHLRESTPYNTYVISGLPPTPIALPGREAIRAALQPESGESLYFVAKGDGTHVFSRTLGEHNRAVRRYILEQP</sequence>
<dbReference type="GO" id="GO:0005886">
    <property type="term" value="C:plasma membrane"/>
    <property type="evidence" value="ECO:0007669"/>
    <property type="project" value="UniProtKB-UniRule"/>
</dbReference>
<dbReference type="HAMAP" id="MF_02065">
    <property type="entry name" value="MltG"/>
    <property type="match status" value="1"/>
</dbReference>
<evidence type="ECO:0000256" key="3">
    <source>
        <dbReference type="ARBA" id="ARBA00022989"/>
    </source>
</evidence>
<dbReference type="GO" id="GO:0008932">
    <property type="term" value="F:lytic endotransglycosylase activity"/>
    <property type="evidence" value="ECO:0007669"/>
    <property type="project" value="UniProtKB-UniRule"/>
</dbReference>
<dbReference type="GO" id="GO:0009252">
    <property type="term" value="P:peptidoglycan biosynthetic process"/>
    <property type="evidence" value="ECO:0007669"/>
    <property type="project" value="UniProtKB-UniRule"/>
</dbReference>
<keyword evidence="7" id="KW-0997">Cell inner membrane</keyword>
<dbReference type="OrthoDB" id="9814591at2"/>
<comment type="caution">
    <text evidence="8">The sequence shown here is derived from an EMBL/GenBank/DDBJ whole genome shotgun (WGS) entry which is preliminary data.</text>
</comment>
<organism evidence="8 9">
    <name type="scientific">Imhoffiella purpurea</name>
    <dbReference type="NCBI Taxonomy" id="1249627"/>
    <lineage>
        <taxon>Bacteria</taxon>
        <taxon>Pseudomonadati</taxon>
        <taxon>Pseudomonadota</taxon>
        <taxon>Gammaproteobacteria</taxon>
        <taxon>Chromatiales</taxon>
        <taxon>Chromatiaceae</taxon>
        <taxon>Imhoffiella</taxon>
    </lineage>
</organism>
<dbReference type="Pfam" id="PF02618">
    <property type="entry name" value="YceG"/>
    <property type="match status" value="1"/>
</dbReference>
<comment type="function">
    <text evidence="7">Functions as a peptidoglycan terminase that cleaves nascent peptidoglycan strands endolytically to terminate their elongation.</text>
</comment>
<dbReference type="CDD" id="cd08010">
    <property type="entry name" value="MltG_like"/>
    <property type="match status" value="1"/>
</dbReference>
<evidence type="ECO:0000256" key="1">
    <source>
        <dbReference type="ARBA" id="ARBA00022475"/>
    </source>
</evidence>
<dbReference type="GO" id="GO:0071555">
    <property type="term" value="P:cell wall organization"/>
    <property type="evidence" value="ECO:0007669"/>
    <property type="project" value="UniProtKB-KW"/>
</dbReference>
<evidence type="ECO:0000256" key="2">
    <source>
        <dbReference type="ARBA" id="ARBA00022692"/>
    </source>
</evidence>
<dbReference type="NCBIfam" id="TIGR00247">
    <property type="entry name" value="endolytic transglycosylase MltG"/>
    <property type="match status" value="1"/>
</dbReference>
<dbReference type="EC" id="4.2.2.29" evidence="7"/>
<name>W9VEG5_9GAMM</name>
<dbReference type="InterPro" id="IPR003770">
    <property type="entry name" value="MLTG-like"/>
</dbReference>
<dbReference type="EMBL" id="AONC01000027">
    <property type="protein sequence ID" value="EXJ15366.1"/>
    <property type="molecule type" value="Genomic_DNA"/>
</dbReference>
<dbReference type="PANTHER" id="PTHR30518">
    <property type="entry name" value="ENDOLYTIC MUREIN TRANSGLYCOSYLASE"/>
    <property type="match status" value="1"/>
</dbReference>
<dbReference type="PATRIC" id="fig|1249627.3.peg.1911"/>
<dbReference type="Gene3D" id="3.30.160.60">
    <property type="entry name" value="Classic Zinc Finger"/>
    <property type="match status" value="1"/>
</dbReference>
<evidence type="ECO:0000256" key="6">
    <source>
        <dbReference type="ARBA" id="ARBA00023316"/>
    </source>
</evidence>
<dbReference type="PANTHER" id="PTHR30518:SF2">
    <property type="entry name" value="ENDOLYTIC MUREIN TRANSGLYCOSYLASE"/>
    <property type="match status" value="1"/>
</dbReference>
<dbReference type="STRING" id="1249627.D779_1462"/>
<keyword evidence="6 7" id="KW-0961">Cell wall biogenesis/degradation</keyword>
<keyword evidence="3 7" id="KW-1133">Transmembrane helix</keyword>
<comment type="catalytic activity">
    <reaction evidence="7">
        <text>a peptidoglycan chain = a peptidoglycan chain with N-acetyl-1,6-anhydromuramyl-[peptide] at the reducing end + a peptidoglycan chain with N-acetylglucosamine at the non-reducing end.</text>
        <dbReference type="EC" id="4.2.2.29"/>
    </reaction>
</comment>
<evidence type="ECO:0000256" key="7">
    <source>
        <dbReference type="HAMAP-Rule" id="MF_02065"/>
    </source>
</evidence>
<dbReference type="Proteomes" id="UP000019460">
    <property type="component" value="Unassembled WGS sequence"/>
</dbReference>
<gene>
    <name evidence="7" type="primary">mltG</name>
    <name evidence="8" type="ORF">D779_1462</name>
</gene>
<dbReference type="AlphaFoldDB" id="W9VEG5"/>
<reference evidence="8 9" key="1">
    <citation type="submission" date="2012-11" db="EMBL/GenBank/DDBJ databases">
        <title>Genome assembly of Thiorhodococcus sp. AK35.</title>
        <authorList>
            <person name="Nupur N."/>
            <person name="Khatri I."/>
            <person name="Subramanian S."/>
            <person name="Pinnaka A."/>
        </authorList>
    </citation>
    <scope>NUCLEOTIDE SEQUENCE [LARGE SCALE GENOMIC DNA]</scope>
    <source>
        <strain evidence="8 9">AK35</strain>
    </source>
</reference>
<comment type="similarity">
    <text evidence="7">Belongs to the transglycosylase MltG family.</text>
</comment>
<protein>
    <recommendedName>
        <fullName evidence="7">Endolytic murein transglycosylase</fullName>
        <ecNumber evidence="7">4.2.2.29</ecNumber>
    </recommendedName>
    <alternativeName>
        <fullName evidence="7">Peptidoglycan lytic transglycosylase</fullName>
    </alternativeName>
    <alternativeName>
        <fullName evidence="7">Peptidoglycan polymerization terminase</fullName>
    </alternativeName>
</protein>
<keyword evidence="2 7" id="KW-0812">Transmembrane</keyword>
<accession>W9VEG5</accession>
<keyword evidence="5 7" id="KW-0456">Lyase</keyword>
<evidence type="ECO:0000256" key="5">
    <source>
        <dbReference type="ARBA" id="ARBA00023239"/>
    </source>
</evidence>
<evidence type="ECO:0000313" key="8">
    <source>
        <dbReference type="EMBL" id="EXJ15366.1"/>
    </source>
</evidence>
<feature type="site" description="Important for catalytic activity" evidence="7">
    <location>
        <position position="218"/>
    </location>
</feature>